<gene>
    <name evidence="4" type="ORF">FA13DRAFT_1793898</name>
    <name evidence="3" type="ORF">FA13DRAFT_1794281</name>
</gene>
<protein>
    <submittedName>
        <fullName evidence="4">Uncharacterized protein</fullName>
    </submittedName>
</protein>
<organism evidence="4 5">
    <name type="scientific">Coprinellus micaceus</name>
    <name type="common">Glistening ink-cap mushroom</name>
    <name type="synonym">Coprinus micaceus</name>
    <dbReference type="NCBI Taxonomy" id="71717"/>
    <lineage>
        <taxon>Eukaryota</taxon>
        <taxon>Fungi</taxon>
        <taxon>Dikarya</taxon>
        <taxon>Basidiomycota</taxon>
        <taxon>Agaricomycotina</taxon>
        <taxon>Agaricomycetes</taxon>
        <taxon>Agaricomycetidae</taxon>
        <taxon>Agaricales</taxon>
        <taxon>Agaricineae</taxon>
        <taxon>Psathyrellaceae</taxon>
        <taxon>Coprinellus</taxon>
    </lineage>
</organism>
<evidence type="ECO:0000313" key="4">
    <source>
        <dbReference type="EMBL" id="TEB28415.1"/>
    </source>
</evidence>
<proteinExistence type="predicted"/>
<comment type="caution">
    <text evidence="4">The sequence shown here is derived from an EMBL/GenBank/DDBJ whole genome shotgun (WGS) entry which is preliminary data.</text>
</comment>
<dbReference type="EMBL" id="QPFP01000035">
    <property type="protein sequence ID" value="TEB28040.1"/>
    <property type="molecule type" value="Genomic_DNA"/>
</dbReference>
<evidence type="ECO:0000313" key="5">
    <source>
        <dbReference type="Proteomes" id="UP000298030"/>
    </source>
</evidence>
<evidence type="ECO:0000313" key="3">
    <source>
        <dbReference type="EMBL" id="TEB28040.1"/>
    </source>
</evidence>
<sequence length="295" mass="31371">MLLRALFSSAVVLVSIIPSLAATQLNRIDTSNSLDRLASPNHLPPAATDFSGLECPEPRGDERPSARWMSNAERFAKGFPPNPPKRRHPSRRHVAARTTPSPGPTTSTTGRIKVTDANGANLGYINKAYVSSGTKRFGITQSTSDALLIAVTYDSFLATVLAEVKMLNGPASTLPYLGFIPGPANTAPERDLVSGSHNYVFIVGIAEPGTLRGSSGSNTVANSYSTGVYAQSNVWTYNVAEKRLVPAWINSNLEPAAAETYTMGTSLIGTADLQKFEGSFSKVSAGPVRFILEAV</sequence>
<accession>A0A4Y7T2R3</accession>
<dbReference type="OrthoDB" id="4584900at2759"/>
<dbReference type="AlphaFoldDB" id="A0A4Y7T2R3"/>
<dbReference type="Proteomes" id="UP000298030">
    <property type="component" value="Unassembled WGS sequence"/>
</dbReference>
<feature type="compositionally biased region" description="Basic residues" evidence="1">
    <location>
        <begin position="84"/>
        <end position="95"/>
    </location>
</feature>
<feature type="compositionally biased region" description="Basic and acidic residues" evidence="1">
    <location>
        <begin position="56"/>
        <end position="65"/>
    </location>
</feature>
<keyword evidence="5" id="KW-1185">Reference proteome</keyword>
<feature type="compositionally biased region" description="Low complexity" evidence="1">
    <location>
        <begin position="98"/>
        <end position="110"/>
    </location>
</feature>
<keyword evidence="2" id="KW-0732">Signal</keyword>
<feature type="signal peptide" evidence="2">
    <location>
        <begin position="1"/>
        <end position="22"/>
    </location>
</feature>
<dbReference type="EMBL" id="QPFP01000032">
    <property type="protein sequence ID" value="TEB28415.1"/>
    <property type="molecule type" value="Genomic_DNA"/>
</dbReference>
<evidence type="ECO:0000256" key="1">
    <source>
        <dbReference type="SAM" id="MobiDB-lite"/>
    </source>
</evidence>
<name>A0A4Y7T2R3_COPMI</name>
<feature type="region of interest" description="Disordered" evidence="1">
    <location>
        <begin position="34"/>
        <end position="112"/>
    </location>
</feature>
<reference evidence="4 5" key="1">
    <citation type="journal article" date="2019" name="Nat. Ecol. Evol.">
        <title>Megaphylogeny resolves global patterns of mushroom evolution.</title>
        <authorList>
            <person name="Varga T."/>
            <person name="Krizsan K."/>
            <person name="Foldi C."/>
            <person name="Dima B."/>
            <person name="Sanchez-Garcia M."/>
            <person name="Sanchez-Ramirez S."/>
            <person name="Szollosi G.J."/>
            <person name="Szarkandi J.G."/>
            <person name="Papp V."/>
            <person name="Albert L."/>
            <person name="Andreopoulos W."/>
            <person name="Angelini C."/>
            <person name="Antonin V."/>
            <person name="Barry K.W."/>
            <person name="Bougher N.L."/>
            <person name="Buchanan P."/>
            <person name="Buyck B."/>
            <person name="Bense V."/>
            <person name="Catcheside P."/>
            <person name="Chovatia M."/>
            <person name="Cooper J."/>
            <person name="Damon W."/>
            <person name="Desjardin D."/>
            <person name="Finy P."/>
            <person name="Geml J."/>
            <person name="Haridas S."/>
            <person name="Hughes K."/>
            <person name="Justo A."/>
            <person name="Karasinski D."/>
            <person name="Kautmanova I."/>
            <person name="Kiss B."/>
            <person name="Kocsube S."/>
            <person name="Kotiranta H."/>
            <person name="LaButti K.M."/>
            <person name="Lechner B.E."/>
            <person name="Liimatainen K."/>
            <person name="Lipzen A."/>
            <person name="Lukacs Z."/>
            <person name="Mihaltcheva S."/>
            <person name="Morgado L.N."/>
            <person name="Niskanen T."/>
            <person name="Noordeloos M.E."/>
            <person name="Ohm R.A."/>
            <person name="Ortiz-Santana B."/>
            <person name="Ovrebo C."/>
            <person name="Racz N."/>
            <person name="Riley R."/>
            <person name="Savchenko A."/>
            <person name="Shiryaev A."/>
            <person name="Soop K."/>
            <person name="Spirin V."/>
            <person name="Szebenyi C."/>
            <person name="Tomsovsky M."/>
            <person name="Tulloss R.E."/>
            <person name="Uehling J."/>
            <person name="Grigoriev I.V."/>
            <person name="Vagvolgyi C."/>
            <person name="Papp T."/>
            <person name="Martin F.M."/>
            <person name="Miettinen O."/>
            <person name="Hibbett D.S."/>
            <person name="Nagy L.G."/>
        </authorList>
    </citation>
    <scope>NUCLEOTIDE SEQUENCE [LARGE SCALE GENOMIC DNA]</scope>
    <source>
        <strain evidence="4 5">FP101781</strain>
    </source>
</reference>
<feature type="chain" id="PRO_5039865467" evidence="2">
    <location>
        <begin position="23"/>
        <end position="295"/>
    </location>
</feature>
<evidence type="ECO:0000256" key="2">
    <source>
        <dbReference type="SAM" id="SignalP"/>
    </source>
</evidence>